<sequence length="541" mass="61304">MMIKRIQLIILTAIVAVTSYGFTTYKNDFFEIAKQIEIFTNLYKEVNMNYVDEVNPAELMNTAIEAMLEDLDPYTVYWNEQEIQNARIRNSGNYTGIGADIISKSNAIVIRNIIKSSPADKAGLKIGDEIFKIGDIQVKDYNEDAGELLKGAPKSEVILELKRHTTNKKITLERGVVNIKAVPFYKLLKNNTGYIVLSKFTRSASSEVSEAFQDLKKQGATQIILDLRNNPGGLLSEAVNVSNIFIEKGTTITFTKSAIEKYNQTYTTQNKALDTNIPVAVLINENSASASEIVSGSLQDLDRGIIIGSRSFGKGLVQRPKKLNYGTQAKITISRYYTPSGRCIQALDYLDGKSIRKNKDKYTEFKTKNGRSVYDGGGVRPDIEVDEEKENELVKEIIKENLIFDFANTYLNEKEGLTLETFVMNTSVINNFQKFIDKKDFKFETKTDQKIKELEQIAKNENFLKSIESSIMELKKNLQNEKENLLEEESETLRKLITEAIIRKLGYDEAVYNYYTQEGEVINKALKALNNKAQYKEILGF</sequence>
<feature type="domain" description="PDZ" evidence="7">
    <location>
        <begin position="82"/>
        <end position="176"/>
    </location>
</feature>
<evidence type="ECO:0000256" key="4">
    <source>
        <dbReference type="ARBA" id="ARBA00022825"/>
    </source>
</evidence>
<evidence type="ECO:0000259" key="7">
    <source>
        <dbReference type="PROSITE" id="PS50106"/>
    </source>
</evidence>
<reference evidence="8" key="2">
    <citation type="submission" date="2012-09" db="EMBL/GenBank/DDBJ databases">
        <title>The complete sequence of Psychroflexus torquis an extreme psychrophile from sea-ice that is stimulated by light.</title>
        <authorList>
            <person name="Feng S."/>
            <person name="Powell S.M."/>
            <person name="Bowman J.P."/>
        </authorList>
    </citation>
    <scope>NUCLEOTIDE SEQUENCE [LARGE SCALE GENOMIC DNA]</scope>
    <source>
        <strain evidence="8">ATCC 700755</strain>
    </source>
</reference>
<dbReference type="Proteomes" id="UP000008514">
    <property type="component" value="Chromosome"/>
</dbReference>
<protein>
    <submittedName>
        <fullName evidence="8">C-terminal processing peptidase, peptidase family S41 Prc</fullName>
    </submittedName>
</protein>
<feature type="coiled-coil region" evidence="6">
    <location>
        <begin position="464"/>
        <end position="499"/>
    </location>
</feature>
<dbReference type="Gene3D" id="2.30.42.10">
    <property type="match status" value="1"/>
</dbReference>
<dbReference type="HOGENOM" id="CLU_017295_2_0_10"/>
<dbReference type="STRING" id="313595.P700755_001885"/>
<dbReference type="PROSITE" id="PS50106">
    <property type="entry name" value="PDZ"/>
    <property type="match status" value="1"/>
</dbReference>
<dbReference type="SUPFAM" id="SSF52096">
    <property type="entry name" value="ClpP/crotonase"/>
    <property type="match status" value="1"/>
</dbReference>
<dbReference type="KEGG" id="ptq:P700755_001885"/>
<keyword evidence="6" id="KW-0175">Coiled coil</keyword>
<name>K4ITA1_PSYTT</name>
<dbReference type="SMART" id="SM00245">
    <property type="entry name" value="TSPc"/>
    <property type="match status" value="1"/>
</dbReference>
<dbReference type="EMBL" id="CP003879">
    <property type="protein sequence ID" value="AFU68710.1"/>
    <property type="molecule type" value="Genomic_DNA"/>
</dbReference>
<proteinExistence type="inferred from homology"/>
<evidence type="ECO:0000256" key="6">
    <source>
        <dbReference type="SAM" id="Coils"/>
    </source>
</evidence>
<keyword evidence="4 5" id="KW-0720">Serine protease</keyword>
<dbReference type="InterPro" id="IPR005151">
    <property type="entry name" value="Tail-specific_protease"/>
</dbReference>
<evidence type="ECO:0000256" key="1">
    <source>
        <dbReference type="ARBA" id="ARBA00009179"/>
    </source>
</evidence>
<dbReference type="Gene3D" id="3.90.226.10">
    <property type="entry name" value="2-enoyl-CoA Hydratase, Chain A, domain 1"/>
    <property type="match status" value="1"/>
</dbReference>
<dbReference type="GO" id="GO:0004175">
    <property type="term" value="F:endopeptidase activity"/>
    <property type="evidence" value="ECO:0007669"/>
    <property type="project" value="TreeGrafter"/>
</dbReference>
<dbReference type="Pfam" id="PF03572">
    <property type="entry name" value="Peptidase_S41"/>
    <property type="match status" value="1"/>
</dbReference>
<evidence type="ECO:0000256" key="2">
    <source>
        <dbReference type="ARBA" id="ARBA00022670"/>
    </source>
</evidence>
<dbReference type="Pfam" id="PF13180">
    <property type="entry name" value="PDZ_2"/>
    <property type="match status" value="1"/>
</dbReference>
<dbReference type="GO" id="GO:0030288">
    <property type="term" value="C:outer membrane-bounded periplasmic space"/>
    <property type="evidence" value="ECO:0007669"/>
    <property type="project" value="TreeGrafter"/>
</dbReference>
<dbReference type="SUPFAM" id="SSF50156">
    <property type="entry name" value="PDZ domain-like"/>
    <property type="match status" value="1"/>
</dbReference>
<keyword evidence="2 5" id="KW-0645">Protease</keyword>
<dbReference type="eggNOG" id="COG0793">
    <property type="taxonomic scope" value="Bacteria"/>
</dbReference>
<comment type="similarity">
    <text evidence="1 5">Belongs to the peptidase S41A family.</text>
</comment>
<keyword evidence="3 5" id="KW-0378">Hydrolase</keyword>
<dbReference type="InterPro" id="IPR036034">
    <property type="entry name" value="PDZ_sf"/>
</dbReference>
<dbReference type="NCBIfam" id="TIGR00225">
    <property type="entry name" value="prc"/>
    <property type="match status" value="1"/>
</dbReference>
<evidence type="ECO:0000313" key="9">
    <source>
        <dbReference type="Proteomes" id="UP000008514"/>
    </source>
</evidence>
<evidence type="ECO:0000256" key="3">
    <source>
        <dbReference type="ARBA" id="ARBA00022801"/>
    </source>
</evidence>
<gene>
    <name evidence="8" type="ordered locus">P700755_001885</name>
</gene>
<dbReference type="AlphaFoldDB" id="K4ITA1"/>
<dbReference type="GO" id="GO:0007165">
    <property type="term" value="P:signal transduction"/>
    <property type="evidence" value="ECO:0007669"/>
    <property type="project" value="TreeGrafter"/>
</dbReference>
<evidence type="ECO:0000256" key="5">
    <source>
        <dbReference type="RuleBase" id="RU004404"/>
    </source>
</evidence>
<dbReference type="SMART" id="SM00228">
    <property type="entry name" value="PDZ"/>
    <property type="match status" value="1"/>
</dbReference>
<dbReference type="GO" id="GO:0006508">
    <property type="term" value="P:proteolysis"/>
    <property type="evidence" value="ECO:0007669"/>
    <property type="project" value="UniProtKB-KW"/>
</dbReference>
<evidence type="ECO:0000313" key="8">
    <source>
        <dbReference type="EMBL" id="AFU68710.1"/>
    </source>
</evidence>
<dbReference type="Pfam" id="PF22694">
    <property type="entry name" value="CtpB_N-like"/>
    <property type="match status" value="1"/>
</dbReference>
<dbReference type="PANTHER" id="PTHR32060">
    <property type="entry name" value="TAIL-SPECIFIC PROTEASE"/>
    <property type="match status" value="1"/>
</dbReference>
<dbReference type="CDD" id="cd07560">
    <property type="entry name" value="Peptidase_S41_CPP"/>
    <property type="match status" value="1"/>
</dbReference>
<organism evidence="8 9">
    <name type="scientific">Psychroflexus torquis (strain ATCC 700755 / CIP 106069 / ACAM 623)</name>
    <dbReference type="NCBI Taxonomy" id="313595"/>
    <lineage>
        <taxon>Bacteria</taxon>
        <taxon>Pseudomonadati</taxon>
        <taxon>Bacteroidota</taxon>
        <taxon>Flavobacteriia</taxon>
        <taxon>Flavobacteriales</taxon>
        <taxon>Flavobacteriaceae</taxon>
        <taxon>Psychroflexus</taxon>
    </lineage>
</organism>
<dbReference type="InterPro" id="IPR055210">
    <property type="entry name" value="CtpA/B_N"/>
</dbReference>
<reference evidence="8" key="1">
    <citation type="submission" date="2006-03" db="EMBL/GenBank/DDBJ databases">
        <authorList>
            <person name="Bowman J."/>
            <person name="Ferriera S."/>
            <person name="Johnson J."/>
            <person name="Kravitz S."/>
            <person name="Halpern A."/>
            <person name="Remington K."/>
            <person name="Beeson K."/>
            <person name="Tran B."/>
            <person name="Rogers Y.-H."/>
            <person name="Friedman R."/>
            <person name="Venter J.C."/>
        </authorList>
    </citation>
    <scope>NUCLEOTIDE SEQUENCE [LARGE SCALE GENOMIC DNA]</scope>
    <source>
        <strain evidence="8">ATCC 700755</strain>
    </source>
</reference>
<dbReference type="InterPro" id="IPR029045">
    <property type="entry name" value="ClpP/crotonase-like_dom_sf"/>
</dbReference>
<dbReference type="Gene3D" id="3.30.750.44">
    <property type="match status" value="1"/>
</dbReference>
<dbReference type="PANTHER" id="PTHR32060:SF30">
    <property type="entry name" value="CARBOXY-TERMINAL PROCESSING PROTEASE CTPA"/>
    <property type="match status" value="1"/>
</dbReference>
<keyword evidence="9" id="KW-1185">Reference proteome</keyword>
<accession>K4ITA1</accession>
<dbReference type="InterPro" id="IPR001478">
    <property type="entry name" value="PDZ"/>
</dbReference>
<dbReference type="InterPro" id="IPR004447">
    <property type="entry name" value="Peptidase_S41A"/>
</dbReference>
<dbReference type="GO" id="GO:0008236">
    <property type="term" value="F:serine-type peptidase activity"/>
    <property type="evidence" value="ECO:0007669"/>
    <property type="project" value="UniProtKB-KW"/>
</dbReference>